<organism evidence="3 4">
    <name type="scientific">Massilia cellulosiltytica</name>
    <dbReference type="NCBI Taxonomy" id="2683234"/>
    <lineage>
        <taxon>Bacteria</taxon>
        <taxon>Pseudomonadati</taxon>
        <taxon>Pseudomonadota</taxon>
        <taxon>Betaproteobacteria</taxon>
        <taxon>Burkholderiales</taxon>
        <taxon>Oxalobacteraceae</taxon>
        <taxon>Telluria group</taxon>
        <taxon>Massilia</taxon>
    </lineage>
</organism>
<gene>
    <name evidence="3" type="ORF">GPY61_30690</name>
</gene>
<keyword evidence="4" id="KW-1185">Reference proteome</keyword>
<dbReference type="GO" id="GO:0005829">
    <property type="term" value="C:cytosol"/>
    <property type="evidence" value="ECO:0007669"/>
    <property type="project" value="TreeGrafter"/>
</dbReference>
<dbReference type="AlphaFoldDB" id="A0A7X3G5Z2"/>
<dbReference type="InterPro" id="IPR002201">
    <property type="entry name" value="Glyco_trans_9"/>
</dbReference>
<dbReference type="Pfam" id="PF01075">
    <property type="entry name" value="Glyco_transf_9"/>
    <property type="match status" value="1"/>
</dbReference>
<comment type="caution">
    <text evidence="3">The sequence shown here is derived from an EMBL/GenBank/DDBJ whole genome shotgun (WGS) entry which is preliminary data.</text>
</comment>
<dbReference type="Proteomes" id="UP000443353">
    <property type="component" value="Unassembled WGS sequence"/>
</dbReference>
<dbReference type="GO" id="GO:0008713">
    <property type="term" value="F:ADP-heptose-lipopolysaccharide heptosyltransferase activity"/>
    <property type="evidence" value="ECO:0007669"/>
    <property type="project" value="TreeGrafter"/>
</dbReference>
<protein>
    <submittedName>
        <fullName evidence="3">Glycosyltransferase family 9 protein</fullName>
    </submittedName>
</protein>
<reference evidence="3 4" key="1">
    <citation type="submission" date="2019-12" db="EMBL/GenBank/DDBJ databases">
        <authorList>
            <person name="Li C."/>
            <person name="Zhao J."/>
        </authorList>
    </citation>
    <scope>NUCLEOTIDE SEQUENCE [LARGE SCALE GENOMIC DNA]</scope>
    <source>
        <strain evidence="3 4">NEAU-DD11</strain>
    </source>
</reference>
<evidence type="ECO:0000256" key="2">
    <source>
        <dbReference type="ARBA" id="ARBA00022679"/>
    </source>
</evidence>
<keyword evidence="1" id="KW-0328">Glycosyltransferase</keyword>
<dbReference type="PANTHER" id="PTHR30160">
    <property type="entry name" value="TETRAACYLDISACCHARIDE 4'-KINASE-RELATED"/>
    <property type="match status" value="1"/>
</dbReference>
<sequence length="356" mass="37722">MRVHDMRVHDVRKIVVLRPGAVGDFVFALPALHALKQAYPGAELVLAGKAWHRAFLQGRPGPVDRVVEVPPVQGVGAHETSTEEVERFVDAMRAERFDLALQMHGGGRHSNPLLLRCGARLTAGACAPGVPLLDRWVPFRAPSPRRLALLEIAGLAGAAMRLPLDAQPELALTEADRHEAAAIMPGLAGKRLIVLQPGSTDPRRCWPAPSFAALGDRLAQDGACVAVNGSPDEADLVHEVVARMHAPAAALAGRLSLGGLCGLLARAALLVSNDTGPLHLGLALGVPSVGIFWLTNLIDGLPLRPSTLHAAMSVRTRCPVCDQDNLRARCPHDVSFVADVGIDEVEALAHAALARQ</sequence>
<dbReference type="InterPro" id="IPR051199">
    <property type="entry name" value="LPS_LOS_Heptosyltrfase"/>
</dbReference>
<evidence type="ECO:0000313" key="4">
    <source>
        <dbReference type="Proteomes" id="UP000443353"/>
    </source>
</evidence>
<dbReference type="EMBL" id="WSES01000013">
    <property type="protein sequence ID" value="MVW64301.1"/>
    <property type="molecule type" value="Genomic_DNA"/>
</dbReference>
<evidence type="ECO:0000256" key="1">
    <source>
        <dbReference type="ARBA" id="ARBA00022676"/>
    </source>
</evidence>
<dbReference type="Gene3D" id="3.40.50.2000">
    <property type="entry name" value="Glycogen Phosphorylase B"/>
    <property type="match status" value="2"/>
</dbReference>
<name>A0A7X3G5Z2_9BURK</name>
<dbReference type="CDD" id="cd03789">
    <property type="entry name" value="GT9_LPS_heptosyltransferase"/>
    <property type="match status" value="1"/>
</dbReference>
<accession>A0A7X3G5Z2</accession>
<proteinExistence type="predicted"/>
<keyword evidence="2 3" id="KW-0808">Transferase</keyword>
<evidence type="ECO:0000313" key="3">
    <source>
        <dbReference type="EMBL" id="MVW64301.1"/>
    </source>
</evidence>
<dbReference type="GO" id="GO:0009244">
    <property type="term" value="P:lipopolysaccharide core region biosynthetic process"/>
    <property type="evidence" value="ECO:0007669"/>
    <property type="project" value="TreeGrafter"/>
</dbReference>
<dbReference type="SUPFAM" id="SSF53756">
    <property type="entry name" value="UDP-Glycosyltransferase/glycogen phosphorylase"/>
    <property type="match status" value="1"/>
</dbReference>